<keyword evidence="3 5" id="KW-1133">Transmembrane helix</keyword>
<evidence type="ECO:0000256" key="4">
    <source>
        <dbReference type="ARBA" id="ARBA00023136"/>
    </source>
</evidence>
<evidence type="ECO:0000256" key="2">
    <source>
        <dbReference type="ARBA" id="ARBA00022692"/>
    </source>
</evidence>
<proteinExistence type="predicted"/>
<dbReference type="InterPro" id="IPR036259">
    <property type="entry name" value="MFS_trans_sf"/>
</dbReference>
<feature type="transmembrane region" description="Helical" evidence="5">
    <location>
        <begin position="48"/>
        <end position="73"/>
    </location>
</feature>
<dbReference type="InterPro" id="IPR050382">
    <property type="entry name" value="MFS_Na/Anion_cotransporter"/>
</dbReference>
<keyword evidence="2 5" id="KW-0812">Transmembrane</keyword>
<dbReference type="EMBL" id="LRRQ01000075">
    <property type="protein sequence ID" value="OAM90037.1"/>
    <property type="molecule type" value="Genomic_DNA"/>
</dbReference>
<dbReference type="InterPro" id="IPR020846">
    <property type="entry name" value="MFS_dom"/>
</dbReference>
<evidence type="ECO:0000313" key="8">
    <source>
        <dbReference type="Proteomes" id="UP000078486"/>
    </source>
</evidence>
<feature type="transmembrane region" description="Helical" evidence="5">
    <location>
        <begin position="221"/>
        <end position="241"/>
    </location>
</feature>
<feature type="transmembrane region" description="Helical" evidence="5">
    <location>
        <begin position="128"/>
        <end position="154"/>
    </location>
</feature>
<dbReference type="PROSITE" id="PS50850">
    <property type="entry name" value="MFS"/>
    <property type="match status" value="1"/>
</dbReference>
<name>A0A178IL58_9BACT</name>
<protein>
    <recommendedName>
        <fullName evidence="6">Major facilitator superfamily (MFS) profile domain-containing protein</fullName>
    </recommendedName>
</protein>
<dbReference type="Pfam" id="PF07690">
    <property type="entry name" value="MFS_1"/>
    <property type="match status" value="1"/>
</dbReference>
<dbReference type="PANTHER" id="PTHR11662:SF285">
    <property type="entry name" value="HEXURONATE TRANSPORTER"/>
    <property type="match status" value="1"/>
</dbReference>
<sequence length="387" mass="41847">MGVLAPELIHELGWSAADYADVVFWFQIGFAIGFPFMGRFVDAVGTRMGYALAVVVWSVAAGLGGAASSVAAMKLTRFVFGFSQSANMPAGNKTVAEWFSPNERALAIGVFKGGSNIGAMLVPLVIPWLYAGCGWRMSFVAVAATGFVWVALWLRLYHTPGAGAARPVSPGHVPWSALLARRETWAYMNFKFMTDAVWFWYLAMLPLFLSQRFGLQLSDFGAPLVIVYALGYAGSVGGGWISSRWISRGWDLTRARKTSMFIFCAMTVPVMLVTQFSSMWACVCLIGLAHAAHQGLASNLFAIVSDVFPKQAVASVIGLGGFAAQVGAALMTLASAWVLRKQGNMLMLFFVAGSVYVVAFFVFHLLVPKLKTVELPITPINPPRLPS</sequence>
<dbReference type="GO" id="GO:0015134">
    <property type="term" value="F:hexuronate transmembrane transporter activity"/>
    <property type="evidence" value="ECO:0007669"/>
    <property type="project" value="TreeGrafter"/>
</dbReference>
<feature type="transmembrane region" description="Helical" evidence="5">
    <location>
        <begin position="346"/>
        <end position="367"/>
    </location>
</feature>
<dbReference type="GO" id="GO:0016020">
    <property type="term" value="C:membrane"/>
    <property type="evidence" value="ECO:0007669"/>
    <property type="project" value="UniProtKB-SubCell"/>
</dbReference>
<comment type="caution">
    <text evidence="7">The sequence shown here is derived from an EMBL/GenBank/DDBJ whole genome shotgun (WGS) entry which is preliminary data.</text>
</comment>
<evidence type="ECO:0000256" key="5">
    <source>
        <dbReference type="SAM" id="Phobius"/>
    </source>
</evidence>
<dbReference type="InterPro" id="IPR011701">
    <property type="entry name" value="MFS"/>
</dbReference>
<comment type="subcellular location">
    <subcellularLocation>
        <location evidence="1">Membrane</location>
        <topology evidence="1">Multi-pass membrane protein</topology>
    </subcellularLocation>
</comment>
<dbReference type="Proteomes" id="UP000078486">
    <property type="component" value="Unassembled WGS sequence"/>
</dbReference>
<accession>A0A178IL58</accession>
<gene>
    <name evidence="7" type="ORF">AW736_09610</name>
</gene>
<evidence type="ECO:0000313" key="7">
    <source>
        <dbReference type="EMBL" id="OAM90037.1"/>
    </source>
</evidence>
<dbReference type="Gene3D" id="1.20.1250.20">
    <property type="entry name" value="MFS general substrate transporter like domains"/>
    <property type="match status" value="2"/>
</dbReference>
<reference evidence="7 8" key="1">
    <citation type="submission" date="2016-01" db="EMBL/GenBank/DDBJ databases">
        <title>High potential of lignocellulose degradation of a new Verrucomicrobia species.</title>
        <authorList>
            <person name="Wang Y."/>
            <person name="Shi Y."/>
            <person name="Qiu Z."/>
            <person name="Liu S."/>
            <person name="Yang H."/>
        </authorList>
    </citation>
    <scope>NUCLEOTIDE SEQUENCE [LARGE SCALE GENOMIC DNA]</scope>
    <source>
        <strain evidence="7 8">TSB47</strain>
    </source>
</reference>
<organism evidence="7 8">
    <name type="scientific">Termitidicoccus mucosus</name>
    <dbReference type="NCBI Taxonomy" id="1184151"/>
    <lineage>
        <taxon>Bacteria</taxon>
        <taxon>Pseudomonadati</taxon>
        <taxon>Verrucomicrobiota</taxon>
        <taxon>Opitutia</taxon>
        <taxon>Opitutales</taxon>
        <taxon>Opitutaceae</taxon>
        <taxon>Termitidicoccus</taxon>
    </lineage>
</organism>
<feature type="transmembrane region" description="Helical" evidence="5">
    <location>
        <begin position="22"/>
        <end position="41"/>
    </location>
</feature>
<evidence type="ECO:0000259" key="6">
    <source>
        <dbReference type="PROSITE" id="PS50850"/>
    </source>
</evidence>
<dbReference type="PANTHER" id="PTHR11662">
    <property type="entry name" value="SOLUTE CARRIER FAMILY 17"/>
    <property type="match status" value="1"/>
</dbReference>
<feature type="transmembrane region" description="Helical" evidence="5">
    <location>
        <begin position="261"/>
        <end position="292"/>
    </location>
</feature>
<dbReference type="SUPFAM" id="SSF103473">
    <property type="entry name" value="MFS general substrate transporter"/>
    <property type="match status" value="1"/>
</dbReference>
<keyword evidence="8" id="KW-1185">Reference proteome</keyword>
<evidence type="ECO:0000256" key="1">
    <source>
        <dbReference type="ARBA" id="ARBA00004141"/>
    </source>
</evidence>
<feature type="domain" description="Major facilitator superfamily (MFS) profile" evidence="6">
    <location>
        <begin position="1"/>
        <end position="371"/>
    </location>
</feature>
<dbReference type="AlphaFoldDB" id="A0A178IL58"/>
<keyword evidence="4 5" id="KW-0472">Membrane</keyword>
<feature type="transmembrane region" description="Helical" evidence="5">
    <location>
        <begin position="190"/>
        <end position="209"/>
    </location>
</feature>
<evidence type="ECO:0000256" key="3">
    <source>
        <dbReference type="ARBA" id="ARBA00022989"/>
    </source>
</evidence>
<feature type="transmembrane region" description="Helical" evidence="5">
    <location>
        <begin position="312"/>
        <end position="339"/>
    </location>
</feature>
<dbReference type="STRING" id="1184151.AW736_09610"/>